<accession>A0A6A5HPU3</accession>
<evidence type="ECO:0000313" key="9">
    <source>
        <dbReference type="EMBL" id="KAF1768283.1"/>
    </source>
</evidence>
<dbReference type="PANTHER" id="PTHR11985:SF15">
    <property type="entry name" value="GLYCEROL-3-PHOSPHATE DEHYDROGENASE, MITOCHONDRIAL"/>
    <property type="match status" value="1"/>
</dbReference>
<comment type="similarity">
    <text evidence="2 7">Belongs to the FAD-dependent glycerol-3-phosphate dehydrogenase family.</text>
</comment>
<dbReference type="RefSeq" id="XP_053590907.1">
    <property type="nucleotide sequence ID" value="XM_053722262.1"/>
</dbReference>
<dbReference type="PROSITE" id="PS00977">
    <property type="entry name" value="FAD_G3PDH_1"/>
    <property type="match status" value="1"/>
</dbReference>
<dbReference type="PRINTS" id="PR01001">
    <property type="entry name" value="FADG3PDH"/>
</dbReference>
<feature type="domain" description="FAD dependent oxidoreductase" evidence="8">
    <location>
        <begin position="75"/>
        <end position="127"/>
    </location>
</feature>
<keyword evidence="6 7" id="KW-0560">Oxidoreductase</keyword>
<evidence type="ECO:0000256" key="2">
    <source>
        <dbReference type="ARBA" id="ARBA00007330"/>
    </source>
</evidence>
<comment type="cofactor">
    <cofactor evidence="1 7">
        <name>FAD</name>
        <dbReference type="ChEBI" id="CHEBI:57692"/>
    </cofactor>
</comment>
<keyword evidence="5" id="KW-0274">FAD</keyword>
<keyword evidence="4 7" id="KW-0285">Flavoprotein</keyword>
<protein>
    <recommendedName>
        <fullName evidence="3 7">Glycerol-3-phosphate dehydrogenase</fullName>
        <ecNumber evidence="3 7">1.1.5.3</ecNumber>
    </recommendedName>
</protein>
<comment type="catalytic activity">
    <reaction evidence="7">
        <text>a quinone + sn-glycerol 3-phosphate = dihydroxyacetone phosphate + a quinol</text>
        <dbReference type="Rhea" id="RHEA:18977"/>
        <dbReference type="ChEBI" id="CHEBI:24646"/>
        <dbReference type="ChEBI" id="CHEBI:57597"/>
        <dbReference type="ChEBI" id="CHEBI:57642"/>
        <dbReference type="ChEBI" id="CHEBI:132124"/>
        <dbReference type="EC" id="1.1.5.3"/>
    </reaction>
</comment>
<evidence type="ECO:0000256" key="4">
    <source>
        <dbReference type="ARBA" id="ARBA00022630"/>
    </source>
</evidence>
<evidence type="ECO:0000256" key="5">
    <source>
        <dbReference type="ARBA" id="ARBA00022827"/>
    </source>
</evidence>
<dbReference type="AlphaFoldDB" id="A0A6A5HPU3"/>
<dbReference type="InterPro" id="IPR036188">
    <property type="entry name" value="FAD/NAD-bd_sf"/>
</dbReference>
<dbReference type="Pfam" id="PF01266">
    <property type="entry name" value="DAO"/>
    <property type="match status" value="1"/>
</dbReference>
<evidence type="ECO:0000256" key="3">
    <source>
        <dbReference type="ARBA" id="ARBA00013029"/>
    </source>
</evidence>
<dbReference type="GO" id="GO:0004368">
    <property type="term" value="F:glycerol-3-phosphate dehydrogenase (quinone) activity"/>
    <property type="evidence" value="ECO:0007669"/>
    <property type="project" value="UniProtKB-EC"/>
</dbReference>
<sequence length="136" mass="14611">MSWVRFTKTGVAVVATSAAAMLALDMTNEKRFQRAKITSEQFTADRLAELNKRAPSALPTRKDILTSLNKGDEFDVLIIGGGATGAGVALDAQTRGLKTALVELDDFSSGTSSRSTKLIHGGVRYLQVRENPKKNA</sequence>
<evidence type="ECO:0000259" key="8">
    <source>
        <dbReference type="Pfam" id="PF01266"/>
    </source>
</evidence>
<dbReference type="EC" id="1.1.5.3" evidence="3 7"/>
<comment type="caution">
    <text evidence="9">The sequence shown here is derived from an EMBL/GenBank/DDBJ whole genome shotgun (WGS) entry which is preliminary data.</text>
</comment>
<evidence type="ECO:0000256" key="6">
    <source>
        <dbReference type="ARBA" id="ARBA00023002"/>
    </source>
</evidence>
<reference evidence="9 10" key="1">
    <citation type="submission" date="2019-12" db="EMBL/GenBank/DDBJ databases">
        <title>Chromosome-level assembly of the Caenorhabditis remanei genome.</title>
        <authorList>
            <person name="Teterina A.A."/>
            <person name="Willis J.H."/>
            <person name="Phillips P.C."/>
        </authorList>
    </citation>
    <scope>NUCLEOTIDE SEQUENCE [LARGE SCALE GENOMIC DNA]</scope>
    <source>
        <strain evidence="9 10">PX506</strain>
        <tissue evidence="9">Whole organism</tissue>
    </source>
</reference>
<proteinExistence type="inferred from homology"/>
<dbReference type="GO" id="GO:0005739">
    <property type="term" value="C:mitochondrion"/>
    <property type="evidence" value="ECO:0007669"/>
    <property type="project" value="TreeGrafter"/>
</dbReference>
<dbReference type="CTD" id="78773025"/>
<organism evidence="9 10">
    <name type="scientific">Caenorhabditis remanei</name>
    <name type="common">Caenorhabditis vulgaris</name>
    <dbReference type="NCBI Taxonomy" id="31234"/>
    <lineage>
        <taxon>Eukaryota</taxon>
        <taxon>Metazoa</taxon>
        <taxon>Ecdysozoa</taxon>
        <taxon>Nematoda</taxon>
        <taxon>Chromadorea</taxon>
        <taxon>Rhabditida</taxon>
        <taxon>Rhabditina</taxon>
        <taxon>Rhabditomorpha</taxon>
        <taxon>Rhabditoidea</taxon>
        <taxon>Rhabditidae</taxon>
        <taxon>Peloderinae</taxon>
        <taxon>Caenorhabditis</taxon>
    </lineage>
</organism>
<name>A0A6A5HPU3_CAERE</name>
<dbReference type="Proteomes" id="UP000483820">
    <property type="component" value="Chromosome I"/>
</dbReference>
<evidence type="ECO:0000256" key="1">
    <source>
        <dbReference type="ARBA" id="ARBA00001974"/>
    </source>
</evidence>
<dbReference type="EMBL" id="WUAV01000001">
    <property type="protein sequence ID" value="KAF1768283.1"/>
    <property type="molecule type" value="Genomic_DNA"/>
</dbReference>
<dbReference type="InterPro" id="IPR006076">
    <property type="entry name" value="FAD-dep_OxRdtase"/>
</dbReference>
<gene>
    <name evidence="9" type="ORF">GCK72_000095</name>
</gene>
<dbReference type="GeneID" id="78773025"/>
<evidence type="ECO:0000313" key="10">
    <source>
        <dbReference type="Proteomes" id="UP000483820"/>
    </source>
</evidence>
<dbReference type="SUPFAM" id="SSF51905">
    <property type="entry name" value="FAD/NAD(P)-binding domain"/>
    <property type="match status" value="1"/>
</dbReference>
<evidence type="ECO:0000256" key="7">
    <source>
        <dbReference type="RuleBase" id="RU361217"/>
    </source>
</evidence>
<dbReference type="KEGG" id="crq:GCK72_000095"/>
<dbReference type="InterPro" id="IPR000447">
    <property type="entry name" value="G3P_DH_FAD-dep"/>
</dbReference>
<dbReference type="Gene3D" id="3.50.50.60">
    <property type="entry name" value="FAD/NAD(P)-binding domain"/>
    <property type="match status" value="1"/>
</dbReference>
<dbReference type="GO" id="GO:0006072">
    <property type="term" value="P:glycerol-3-phosphate metabolic process"/>
    <property type="evidence" value="ECO:0007669"/>
    <property type="project" value="UniProtKB-UniRule"/>
</dbReference>
<dbReference type="PANTHER" id="PTHR11985">
    <property type="entry name" value="GLYCEROL-3-PHOSPHATE DEHYDROGENASE"/>
    <property type="match status" value="1"/>
</dbReference>